<gene>
    <name evidence="3" type="ORF">VFPPC_06892</name>
</gene>
<evidence type="ECO:0008006" key="5">
    <source>
        <dbReference type="Google" id="ProtNLM"/>
    </source>
</evidence>
<dbReference type="EMBL" id="LSBJ02000007">
    <property type="protein sequence ID" value="OAQ62484.2"/>
    <property type="molecule type" value="Genomic_DNA"/>
</dbReference>
<dbReference type="RefSeq" id="XP_022284182.1">
    <property type="nucleotide sequence ID" value="XM_022428535.1"/>
</dbReference>
<dbReference type="InterPro" id="IPR015141">
    <property type="entry name" value="PLipase_A2_prok/fun"/>
</dbReference>
<evidence type="ECO:0000256" key="2">
    <source>
        <dbReference type="SAM" id="SignalP"/>
    </source>
</evidence>
<dbReference type="Pfam" id="PF09056">
    <property type="entry name" value="Phospholip_A2_3"/>
    <property type="match status" value="1"/>
</dbReference>
<accession>A0A179FAJ2</accession>
<dbReference type="GO" id="GO:0004623">
    <property type="term" value="F:phospholipase A2 activity"/>
    <property type="evidence" value="ECO:0007669"/>
    <property type="project" value="InterPro"/>
</dbReference>
<dbReference type="Gene3D" id="1.20.90.10">
    <property type="entry name" value="Phospholipase A2 domain"/>
    <property type="match status" value="1"/>
</dbReference>
<dbReference type="SUPFAM" id="SSF48619">
    <property type="entry name" value="Phospholipase A2, PLA2"/>
    <property type="match status" value="1"/>
</dbReference>
<keyword evidence="4" id="KW-1185">Reference proteome</keyword>
<reference evidence="3 4" key="1">
    <citation type="journal article" date="2016" name="PLoS Pathog.">
        <title>Biosynthesis of antibiotic leucinostatins in bio-control fungus Purpureocillium lilacinum and their inhibition on phytophthora revealed by genome mining.</title>
        <authorList>
            <person name="Wang G."/>
            <person name="Liu Z."/>
            <person name="Lin R."/>
            <person name="Li E."/>
            <person name="Mao Z."/>
            <person name="Ling J."/>
            <person name="Yang Y."/>
            <person name="Yin W.B."/>
            <person name="Xie B."/>
        </authorList>
    </citation>
    <scope>NUCLEOTIDE SEQUENCE [LARGE SCALE GENOMIC DNA]</scope>
    <source>
        <strain evidence="3">170</strain>
    </source>
</reference>
<dbReference type="KEGG" id="pchm:VFPPC_06892"/>
<comment type="caution">
    <text evidence="3">The sequence shown here is derived from an EMBL/GenBank/DDBJ whole genome shotgun (WGS) entry which is preliminary data.</text>
</comment>
<dbReference type="GO" id="GO:0006644">
    <property type="term" value="P:phospholipid metabolic process"/>
    <property type="evidence" value="ECO:0007669"/>
    <property type="project" value="InterPro"/>
</dbReference>
<dbReference type="AlphaFoldDB" id="A0A179FAJ2"/>
<dbReference type="InterPro" id="IPR036444">
    <property type="entry name" value="PLipase_A2_dom_sf"/>
</dbReference>
<evidence type="ECO:0000256" key="1">
    <source>
        <dbReference type="SAM" id="MobiDB-lite"/>
    </source>
</evidence>
<sequence>MKLTLWVLITLAAVSGASPGNKSPSSRSLARREDSKCTDAGKIRETDRLLFSESIETFIKTRDTKNPSCLDWSSDACSSSPDGVLGLYDFTWSCMRHDFGYRNAKAQKRCTHSLRQRIDDNFWGDMMRYCDDNFHWYSWFNKQACKGAADSYYQAVRDHGRDACGPAISKAVLILVIAVLKQTGAETQLTIAGPDG</sequence>
<dbReference type="GeneID" id="28849842"/>
<feature type="compositionally biased region" description="Polar residues" evidence="1">
    <location>
        <begin position="18"/>
        <end position="28"/>
    </location>
</feature>
<dbReference type="GO" id="GO:0050482">
    <property type="term" value="P:arachidonate secretion"/>
    <property type="evidence" value="ECO:0007669"/>
    <property type="project" value="InterPro"/>
</dbReference>
<feature type="region of interest" description="Disordered" evidence="1">
    <location>
        <begin position="16"/>
        <end position="37"/>
    </location>
</feature>
<proteinExistence type="predicted"/>
<feature type="chain" id="PRO_5012452769" description="Phospholipase A2" evidence="2">
    <location>
        <begin position="17"/>
        <end position="196"/>
    </location>
</feature>
<evidence type="ECO:0000313" key="4">
    <source>
        <dbReference type="Proteomes" id="UP000078397"/>
    </source>
</evidence>
<evidence type="ECO:0000313" key="3">
    <source>
        <dbReference type="EMBL" id="OAQ62484.2"/>
    </source>
</evidence>
<feature type="signal peptide" evidence="2">
    <location>
        <begin position="1"/>
        <end position="16"/>
    </location>
</feature>
<keyword evidence="2" id="KW-0732">Signal</keyword>
<name>A0A179FAJ2_METCM</name>
<dbReference type="Proteomes" id="UP000078397">
    <property type="component" value="Unassembled WGS sequence"/>
</dbReference>
<protein>
    <recommendedName>
        <fullName evidence="5">Phospholipase A2</fullName>
    </recommendedName>
</protein>
<organism evidence="3 4">
    <name type="scientific">Pochonia chlamydosporia 170</name>
    <dbReference type="NCBI Taxonomy" id="1380566"/>
    <lineage>
        <taxon>Eukaryota</taxon>
        <taxon>Fungi</taxon>
        <taxon>Dikarya</taxon>
        <taxon>Ascomycota</taxon>
        <taxon>Pezizomycotina</taxon>
        <taxon>Sordariomycetes</taxon>
        <taxon>Hypocreomycetidae</taxon>
        <taxon>Hypocreales</taxon>
        <taxon>Clavicipitaceae</taxon>
        <taxon>Pochonia</taxon>
    </lineage>
</organism>
<dbReference type="OrthoDB" id="5120271at2759"/>